<evidence type="ECO:0000313" key="2">
    <source>
        <dbReference type="Proteomes" id="UP001057520"/>
    </source>
</evidence>
<reference evidence="1 2" key="1">
    <citation type="submission" date="2022-04" db="EMBL/GenBank/DDBJ databases">
        <title>Genome sequence of soybean root-associated Caulobacter segnis RL271.</title>
        <authorList>
            <person name="Longley R."/>
            <person name="Bonito G."/>
            <person name="Trigodet F."/>
            <person name="Crosson S."/>
            <person name="Fiebig A."/>
        </authorList>
    </citation>
    <scope>NUCLEOTIDE SEQUENCE [LARGE SCALE GENOMIC DNA]</scope>
    <source>
        <strain evidence="1 2">RL271</strain>
    </source>
</reference>
<organism evidence="1 2">
    <name type="scientific">Caulobacter segnis</name>
    <dbReference type="NCBI Taxonomy" id="88688"/>
    <lineage>
        <taxon>Bacteria</taxon>
        <taxon>Pseudomonadati</taxon>
        <taxon>Pseudomonadota</taxon>
        <taxon>Alphaproteobacteria</taxon>
        <taxon>Caulobacterales</taxon>
        <taxon>Caulobacteraceae</taxon>
        <taxon>Caulobacter</taxon>
    </lineage>
</organism>
<keyword evidence="2" id="KW-1185">Reference proteome</keyword>
<sequence length="211" mass="23217">MLTLDRRTALGMLAATPFVADAEVSHALIPNAGLKLAAAARGQIGVTIDYDPSYRSIGYPNGDVLRTSGVCSDVLIRAARDAWDIDLQRRVHEDMARAFEAYPSRRAWGLTKPDANIDHRRVLNLETFLERQKARLPLPSSGVLGGDAFATPQAGDIVTWRLAGGGRPHLGVVVDGPRTVRIAHNIGQGVREEPLWMFKLHKPAGHYRWRV</sequence>
<dbReference type="Pfam" id="PF06940">
    <property type="entry name" value="DUF1287"/>
    <property type="match status" value="1"/>
</dbReference>
<dbReference type="PIRSF" id="PIRSF011444">
    <property type="entry name" value="DUF1287"/>
    <property type="match status" value="1"/>
</dbReference>
<name>A0ABY5A009_9CAUL</name>
<dbReference type="EMBL" id="CP096040">
    <property type="protein sequence ID" value="USQ98209.1"/>
    <property type="molecule type" value="Genomic_DNA"/>
</dbReference>
<evidence type="ECO:0000313" key="1">
    <source>
        <dbReference type="EMBL" id="USQ98209.1"/>
    </source>
</evidence>
<protein>
    <submittedName>
        <fullName evidence="1">DUF1287 domain-containing protein</fullName>
    </submittedName>
</protein>
<gene>
    <name evidence="1" type="ORF">MZV50_11980</name>
</gene>
<dbReference type="InterPro" id="IPR009706">
    <property type="entry name" value="DUF1287"/>
</dbReference>
<proteinExistence type="predicted"/>
<dbReference type="Proteomes" id="UP001057520">
    <property type="component" value="Chromosome"/>
</dbReference>
<accession>A0ABY5A009</accession>